<gene>
    <name evidence="1" type="ORF">BDQ94DRAFT_154881</name>
</gene>
<dbReference type="GeneID" id="38136729"/>
<evidence type="ECO:0000313" key="2">
    <source>
        <dbReference type="Proteomes" id="UP000253729"/>
    </source>
</evidence>
<keyword evidence="2" id="KW-1185">Reference proteome</keyword>
<dbReference type="RefSeq" id="XP_026619890.1">
    <property type="nucleotide sequence ID" value="XM_026768373.1"/>
</dbReference>
<dbReference type="EMBL" id="KZ852112">
    <property type="protein sequence ID" value="RDH26868.1"/>
    <property type="molecule type" value="Genomic_DNA"/>
</dbReference>
<protein>
    <submittedName>
        <fullName evidence="1">Uncharacterized protein</fullName>
    </submittedName>
</protein>
<evidence type="ECO:0000313" key="1">
    <source>
        <dbReference type="EMBL" id="RDH26868.1"/>
    </source>
</evidence>
<name>A0A3F3PJ00_9EURO</name>
<organism evidence="1 2">
    <name type="scientific">Aspergillus welwitschiae</name>
    <dbReference type="NCBI Taxonomy" id="1341132"/>
    <lineage>
        <taxon>Eukaryota</taxon>
        <taxon>Fungi</taxon>
        <taxon>Dikarya</taxon>
        <taxon>Ascomycota</taxon>
        <taxon>Pezizomycotina</taxon>
        <taxon>Eurotiomycetes</taxon>
        <taxon>Eurotiomycetidae</taxon>
        <taxon>Eurotiales</taxon>
        <taxon>Aspergillaceae</taxon>
        <taxon>Aspergillus</taxon>
        <taxon>Aspergillus subgen. Circumdati</taxon>
    </lineage>
</organism>
<proteinExistence type="predicted"/>
<reference evidence="1 2" key="1">
    <citation type="submission" date="2018-07" db="EMBL/GenBank/DDBJ databases">
        <title>The genomes of Aspergillus section Nigri reveals drivers in fungal speciation.</title>
        <authorList>
            <consortium name="DOE Joint Genome Institute"/>
            <person name="Vesth T.C."/>
            <person name="Nybo J."/>
            <person name="Theobald S."/>
            <person name="Brandl J."/>
            <person name="Frisvad J.C."/>
            <person name="Nielsen K.F."/>
            <person name="Lyhne E.K."/>
            <person name="Kogle M.E."/>
            <person name="Kuo A."/>
            <person name="Riley R."/>
            <person name="Clum A."/>
            <person name="Nolan M."/>
            <person name="Lipzen A."/>
            <person name="Salamov A."/>
            <person name="Henrissat B."/>
            <person name="Wiebenga A."/>
            <person name="De vries R.P."/>
            <person name="Grigoriev I.V."/>
            <person name="Mortensen U.H."/>
            <person name="Andersen M.R."/>
            <person name="Baker S.E."/>
        </authorList>
    </citation>
    <scope>NUCLEOTIDE SEQUENCE [LARGE SCALE GENOMIC DNA]</scope>
    <source>
        <strain evidence="1 2">CBS 139.54b</strain>
    </source>
</reference>
<accession>A0A3F3PJ00</accession>
<dbReference type="Proteomes" id="UP000253729">
    <property type="component" value="Unassembled WGS sequence"/>
</dbReference>
<sequence length="78" mass="8914">MDVVGCKNYPCAMGTVGAAVVVGRWFYIDDNRIDLVRGHRSSISSRRILRGWHYRDQPAEVSTPQDSEKMMIAVRPKY</sequence>
<dbReference type="AlphaFoldDB" id="A0A3F3PJ00"/>